<dbReference type="InterPro" id="IPR046960">
    <property type="entry name" value="PPR_At4g14850-like_plant"/>
</dbReference>
<dbReference type="GO" id="GO:0009451">
    <property type="term" value="P:RNA modification"/>
    <property type="evidence" value="ECO:0007669"/>
    <property type="project" value="InterPro"/>
</dbReference>
<evidence type="ECO:0000256" key="2">
    <source>
        <dbReference type="ARBA" id="ARBA00022737"/>
    </source>
</evidence>
<comment type="similarity">
    <text evidence="1">Belongs to the PPR family. PCMP-H subfamily.</text>
</comment>
<dbReference type="FunFam" id="1.25.40.10:FF:000031">
    <property type="entry name" value="Pentatricopeptide repeat-containing protein mitochondrial"/>
    <property type="match status" value="1"/>
</dbReference>
<feature type="domain" description="DYW" evidence="4">
    <location>
        <begin position="676"/>
        <end position="768"/>
    </location>
</feature>
<dbReference type="Pfam" id="PF13041">
    <property type="entry name" value="PPR_2"/>
    <property type="match status" value="2"/>
</dbReference>
<dbReference type="PANTHER" id="PTHR47926">
    <property type="entry name" value="PENTATRICOPEPTIDE REPEAT-CONTAINING PROTEIN"/>
    <property type="match status" value="1"/>
</dbReference>
<dbReference type="FunFam" id="1.25.40.10:FF:000397">
    <property type="entry name" value="Pentatricopeptide repeat-containing protein At2g40720"/>
    <property type="match status" value="1"/>
</dbReference>
<dbReference type="FunFam" id="1.25.40.10:FF:000201">
    <property type="entry name" value="Pentatricopeptide repeat-containing protein mitochondrial"/>
    <property type="match status" value="1"/>
</dbReference>
<evidence type="ECO:0000259" key="4">
    <source>
        <dbReference type="Pfam" id="PF14432"/>
    </source>
</evidence>
<dbReference type="Proteomes" id="UP000525078">
    <property type="component" value="Unassembled WGS sequence"/>
</dbReference>
<feature type="repeat" description="PPR" evidence="3">
    <location>
        <begin position="328"/>
        <end position="362"/>
    </location>
</feature>
<protein>
    <recommendedName>
        <fullName evidence="4">DYW domain-containing protein</fullName>
    </recommendedName>
</protein>
<accession>A0A7J6GDT7</accession>
<gene>
    <name evidence="5" type="ORF">F8388_024703</name>
</gene>
<organism evidence="5 6">
    <name type="scientific">Cannabis sativa</name>
    <name type="common">Hemp</name>
    <name type="synonym">Marijuana</name>
    <dbReference type="NCBI Taxonomy" id="3483"/>
    <lineage>
        <taxon>Eukaryota</taxon>
        <taxon>Viridiplantae</taxon>
        <taxon>Streptophyta</taxon>
        <taxon>Embryophyta</taxon>
        <taxon>Tracheophyta</taxon>
        <taxon>Spermatophyta</taxon>
        <taxon>Magnoliopsida</taxon>
        <taxon>eudicotyledons</taxon>
        <taxon>Gunneridae</taxon>
        <taxon>Pentapetalae</taxon>
        <taxon>rosids</taxon>
        <taxon>fabids</taxon>
        <taxon>Rosales</taxon>
        <taxon>Cannabaceae</taxon>
        <taxon>Cannabis</taxon>
    </lineage>
</organism>
<dbReference type="InterPro" id="IPR032867">
    <property type="entry name" value="DYW_dom"/>
</dbReference>
<dbReference type="PROSITE" id="PS51375">
    <property type="entry name" value="PPR"/>
    <property type="match status" value="4"/>
</dbReference>
<dbReference type="EMBL" id="JAATIP010000065">
    <property type="protein sequence ID" value="KAF4380410.1"/>
    <property type="molecule type" value="Genomic_DNA"/>
</dbReference>
<proteinExistence type="inferred from homology"/>
<dbReference type="InterPro" id="IPR046848">
    <property type="entry name" value="E_motif"/>
</dbReference>
<evidence type="ECO:0000313" key="6">
    <source>
        <dbReference type="Proteomes" id="UP000525078"/>
    </source>
</evidence>
<dbReference type="Pfam" id="PF14432">
    <property type="entry name" value="DYW_deaminase"/>
    <property type="match status" value="1"/>
</dbReference>
<dbReference type="GO" id="GO:0008270">
    <property type="term" value="F:zinc ion binding"/>
    <property type="evidence" value="ECO:0007669"/>
    <property type="project" value="InterPro"/>
</dbReference>
<dbReference type="Pfam" id="PF01535">
    <property type="entry name" value="PPR"/>
    <property type="match status" value="5"/>
</dbReference>
<evidence type="ECO:0000256" key="1">
    <source>
        <dbReference type="ARBA" id="ARBA00006643"/>
    </source>
</evidence>
<feature type="repeat" description="PPR" evidence="3">
    <location>
        <begin position="126"/>
        <end position="160"/>
    </location>
</feature>
<dbReference type="Gene3D" id="1.25.40.10">
    <property type="entry name" value="Tetratricopeptide repeat domain"/>
    <property type="match status" value="4"/>
</dbReference>
<keyword evidence="2" id="KW-0677">Repeat</keyword>
<dbReference type="SUPFAM" id="SSF48452">
    <property type="entry name" value="TPR-like"/>
    <property type="match status" value="1"/>
</dbReference>
<feature type="repeat" description="PPR" evidence="3">
    <location>
        <begin position="460"/>
        <end position="494"/>
    </location>
</feature>
<dbReference type="PANTHER" id="PTHR47926:SF344">
    <property type="entry name" value="OS07G0636900 PROTEIN"/>
    <property type="match status" value="1"/>
</dbReference>
<dbReference type="InterPro" id="IPR011990">
    <property type="entry name" value="TPR-like_helical_dom_sf"/>
</dbReference>
<comment type="caution">
    <text evidence="5">The sequence shown here is derived from an EMBL/GenBank/DDBJ whole genome shotgun (WGS) entry which is preliminary data.</text>
</comment>
<dbReference type="FunFam" id="1.25.40.10:FF:000471">
    <property type="entry name" value="Putative pentatricopeptide repeat-containing protein, mitochondrial"/>
    <property type="match status" value="1"/>
</dbReference>
<dbReference type="FunFam" id="1.25.40.10:FF:000366">
    <property type="entry name" value="Pentatricopeptide (PPR) repeat-containing protein"/>
    <property type="match status" value="1"/>
</dbReference>
<sequence>MLLPMYWALALLKGDIKSEDLAVAQGGDKGSYTRWNDGAGFIKLRQNELLIRNFPCIRIWTSSLHCGFSSQAICLTQQSRSLLELPDFGFDSFKYADMLQDCIENRKPRRGMGLHCEILKRGGCLDLFASNILLNMYVKSNLLSDAHNLFKEMTRLNTISFVTLIQGISESQHFVEGINLFVRLHREGHELNGFVFTTMLKLLVKMGRAELGWNLHACIFKLGHDSNAFVATALIDAYSICGHVDIASHVFNGIIFKDMVSWTGMITCYTENECFEDALELFFRMRIVGFKPNNFTFASLLKAYVGLEALDAGQSMHAFVIKSHYHDDKFVGLALLDLYTKSGDIGDACRVFEEMPKTDVVPWSFMIARYAQKDQCDEAIDLFLKMRQALVSPNEFAHASVLQACSTKGNLVLGKQIHAHVTKVCLDTNVFVSNALMDVYAKCGEIDNSMKLFVESPNTNDVSWNTMIVGFVQLGDDEKALSLFSRMLRLQIPATGVTYSSTLRASCSNAGLLEQGQAYFNSMTQEYGIEPCIEHYTCMVGLFGRLGHLDKAVELIEEIPYDPSIMLWRALLGACVIHNDVELGKQSAERILEIDPHDDATHVLLSNLYANAKRWNNVAFVRKNMKKKGVKKELGLSWIENQGAVHYFCVGDNSHSDMKLIRGMLEWLNIKTWKSGYVPNCKAILLQVEEDEKERLLWLHSERLALAFGLIRTPPGSPIRIIKNLRICIDCHAVMKSISKIVKREIVVRDINRFHNFQDGICSCGDCWLEVITKSEIAASTVDLSLSLCTLQGILSDFHGKIRRIILPDWWSDTIA</sequence>
<evidence type="ECO:0000313" key="5">
    <source>
        <dbReference type="EMBL" id="KAF4380410.1"/>
    </source>
</evidence>
<dbReference type="NCBIfam" id="TIGR00756">
    <property type="entry name" value="PPR"/>
    <property type="match status" value="3"/>
</dbReference>
<reference evidence="5 6" key="1">
    <citation type="journal article" date="2020" name="bioRxiv">
        <title>Sequence and annotation of 42 cannabis genomes reveals extensive copy number variation in cannabinoid synthesis and pathogen resistance genes.</title>
        <authorList>
            <person name="Mckernan K.J."/>
            <person name="Helbert Y."/>
            <person name="Kane L.T."/>
            <person name="Ebling H."/>
            <person name="Zhang L."/>
            <person name="Liu B."/>
            <person name="Eaton Z."/>
            <person name="Mclaughlin S."/>
            <person name="Kingan S."/>
            <person name="Baybayan P."/>
            <person name="Concepcion G."/>
            <person name="Jordan M."/>
            <person name="Riva A."/>
            <person name="Barbazuk W."/>
            <person name="Harkins T."/>
        </authorList>
    </citation>
    <scope>NUCLEOTIDE SEQUENCE [LARGE SCALE GENOMIC DNA]</scope>
    <source>
        <strain evidence="6">cv. Jamaican Lion 4</strain>
        <tissue evidence="5">Leaf</tissue>
    </source>
</reference>
<name>A0A7J6GDT7_CANSA</name>
<dbReference type="GO" id="GO:0003723">
    <property type="term" value="F:RNA binding"/>
    <property type="evidence" value="ECO:0007669"/>
    <property type="project" value="InterPro"/>
</dbReference>
<feature type="repeat" description="PPR" evidence="3">
    <location>
        <begin position="258"/>
        <end position="292"/>
    </location>
</feature>
<dbReference type="Pfam" id="PF20431">
    <property type="entry name" value="E_motif"/>
    <property type="match status" value="1"/>
</dbReference>
<dbReference type="InterPro" id="IPR002885">
    <property type="entry name" value="PPR_rpt"/>
</dbReference>
<evidence type="ECO:0000256" key="3">
    <source>
        <dbReference type="PROSITE-ProRule" id="PRU00708"/>
    </source>
</evidence>
<dbReference type="AlphaFoldDB" id="A0A7J6GDT7"/>